<dbReference type="GO" id="GO:0005737">
    <property type="term" value="C:cytoplasm"/>
    <property type="evidence" value="ECO:0007669"/>
    <property type="project" value="TreeGrafter"/>
</dbReference>
<dbReference type="InterPro" id="IPR046350">
    <property type="entry name" value="Cystatin_sf"/>
</dbReference>
<dbReference type="SUPFAM" id="SSF54403">
    <property type="entry name" value="Cystatin/monellin"/>
    <property type="match status" value="1"/>
</dbReference>
<comment type="similarity">
    <text evidence="1">Belongs to the cystatin family.</text>
</comment>
<sequence length="130" mass="14515">MNWTFVVPLLAVVFTVANAGIMTGGVSDADMNDKSTQDALQFAVVQHNKKTNDMYVSQVAKVIKVQKQVVAGIKYIFTVDMARTSCRKGGAETTCAIHEDPQVARPYQCKFEVWSRPWISDIRVVKNECE</sequence>
<dbReference type="SMART" id="SM00043">
    <property type="entry name" value="CY"/>
    <property type="match status" value="1"/>
</dbReference>
<organism evidence="5">
    <name type="scientific">Osmerus mordax</name>
    <name type="common">Rainbow smelt</name>
    <name type="synonym">Atherina mordax</name>
    <dbReference type="NCBI Taxonomy" id="8014"/>
    <lineage>
        <taxon>Eukaryota</taxon>
        <taxon>Metazoa</taxon>
        <taxon>Chordata</taxon>
        <taxon>Craniata</taxon>
        <taxon>Vertebrata</taxon>
        <taxon>Euteleostomi</taxon>
        <taxon>Actinopterygii</taxon>
        <taxon>Neopterygii</taxon>
        <taxon>Teleostei</taxon>
        <taxon>Stomiati</taxon>
        <taxon>Osmeriformes</taxon>
        <taxon>Osmeridae</taxon>
        <taxon>Osmerus</taxon>
    </lineage>
</organism>
<dbReference type="Pfam" id="PF00031">
    <property type="entry name" value="Cystatin"/>
    <property type="match status" value="1"/>
</dbReference>
<feature type="signal peptide" evidence="3">
    <location>
        <begin position="1"/>
        <end position="19"/>
    </location>
</feature>
<feature type="chain" id="PRO_5018546435" evidence="3">
    <location>
        <begin position="20"/>
        <end position="130"/>
    </location>
</feature>
<dbReference type="PROSITE" id="PS00287">
    <property type="entry name" value="CYSTATIN"/>
    <property type="match status" value="1"/>
</dbReference>
<protein>
    <submittedName>
        <fullName evidence="5">Cystatin</fullName>
    </submittedName>
</protein>
<dbReference type="InterPro" id="IPR018073">
    <property type="entry name" value="Prot_inh_cystat_CS"/>
</dbReference>
<accession>C1BKN2</accession>
<dbReference type="FunFam" id="3.10.450.10:FF:000004">
    <property type="entry name" value="Cystatin C"/>
    <property type="match status" value="1"/>
</dbReference>
<keyword evidence="3" id="KW-0732">Signal</keyword>
<evidence type="ECO:0000256" key="3">
    <source>
        <dbReference type="SAM" id="SignalP"/>
    </source>
</evidence>
<keyword evidence="2" id="KW-1015">Disulfide bond</keyword>
<dbReference type="EMBL" id="BT075161">
    <property type="protein sequence ID" value="ACO09585.1"/>
    <property type="molecule type" value="mRNA"/>
</dbReference>
<dbReference type="PANTHER" id="PTHR46186">
    <property type="entry name" value="CYSTATIN"/>
    <property type="match status" value="1"/>
</dbReference>
<reference evidence="5" key="1">
    <citation type="submission" date="2009-03" db="EMBL/GenBank/DDBJ databases">
        <title>Osmerus mordax full-length cDNAs.</title>
        <authorList>
            <person name="von Schalburg K."/>
            <person name="Leong J."/>
            <person name="Cooper G."/>
            <person name="Davidson W.S."/>
            <person name="Koop B.F."/>
        </authorList>
    </citation>
    <scope>NUCLEOTIDE SEQUENCE</scope>
    <source>
        <tissue evidence="5">Brain</tissue>
    </source>
</reference>
<dbReference type="GO" id="GO:0005615">
    <property type="term" value="C:extracellular space"/>
    <property type="evidence" value="ECO:0007669"/>
    <property type="project" value="TreeGrafter"/>
</dbReference>
<dbReference type="InterPro" id="IPR000010">
    <property type="entry name" value="Cystatin_dom"/>
</dbReference>
<dbReference type="GO" id="GO:0031982">
    <property type="term" value="C:vesicle"/>
    <property type="evidence" value="ECO:0007669"/>
    <property type="project" value="TreeGrafter"/>
</dbReference>
<evidence type="ECO:0000256" key="1">
    <source>
        <dbReference type="ARBA" id="ARBA00009403"/>
    </source>
</evidence>
<evidence type="ECO:0000313" key="5">
    <source>
        <dbReference type="EMBL" id="ACO09585.1"/>
    </source>
</evidence>
<evidence type="ECO:0000259" key="4">
    <source>
        <dbReference type="SMART" id="SM00043"/>
    </source>
</evidence>
<name>C1BKN2_OSMMO</name>
<dbReference type="GO" id="GO:0004869">
    <property type="term" value="F:cysteine-type endopeptidase inhibitor activity"/>
    <property type="evidence" value="ECO:0007669"/>
    <property type="project" value="InterPro"/>
</dbReference>
<proteinExistence type="evidence at transcript level"/>
<evidence type="ECO:0000256" key="2">
    <source>
        <dbReference type="ARBA" id="ARBA00023157"/>
    </source>
</evidence>
<feature type="domain" description="Cystatin" evidence="4">
    <location>
        <begin position="21"/>
        <end position="130"/>
    </location>
</feature>
<dbReference type="PANTHER" id="PTHR46186:SF12">
    <property type="entry name" value="CYSTATIN C (AMYLOID ANGIOPATHY AND CEREBRAL HEMORRHAGE)-RELATED"/>
    <property type="match status" value="1"/>
</dbReference>
<dbReference type="CDD" id="cd00042">
    <property type="entry name" value="CY"/>
    <property type="match status" value="1"/>
</dbReference>
<dbReference type="Gene3D" id="3.10.450.10">
    <property type="match status" value="1"/>
</dbReference>
<dbReference type="AlphaFoldDB" id="C1BKN2"/>
<gene>
    <name evidence="5" type="primary">CYT</name>
</gene>